<dbReference type="Pfam" id="PF00300">
    <property type="entry name" value="His_Phos_1"/>
    <property type="match status" value="1"/>
</dbReference>
<dbReference type="InterPro" id="IPR001345">
    <property type="entry name" value="PG/BPGM_mutase_AS"/>
</dbReference>
<dbReference type="PROSITE" id="PS00175">
    <property type="entry name" value="PG_MUTASE"/>
    <property type="match status" value="1"/>
</dbReference>
<reference evidence="2" key="1">
    <citation type="journal article" date="2019" name="Int. J. Syst. Evol. Microbiol.">
        <title>The Global Catalogue of Microorganisms (GCM) 10K type strain sequencing project: providing services to taxonomists for standard genome sequencing and annotation.</title>
        <authorList>
            <consortium name="The Broad Institute Genomics Platform"/>
            <consortium name="The Broad Institute Genome Sequencing Center for Infectious Disease"/>
            <person name="Wu L."/>
            <person name="Ma J."/>
        </authorList>
    </citation>
    <scope>NUCLEOTIDE SEQUENCE [LARGE SCALE GENOMIC DNA]</scope>
    <source>
        <strain evidence="2">JCM 18303</strain>
    </source>
</reference>
<accession>A0ABP9PWP7</accession>
<sequence length="208" mass="22333">MLILVRHGQTDANARGLLLGRADPPLNQTGYHQACALAASLPKPDRIVSSPLTRARHTAAVLAGARPGVVDVDQVELDERWIEMDYGALDGRPASALDDGEWLTWREDPDFVPAGGESLTEVCARVHEACEELAEDAARRDVVVVSHVSPIKAAVTWALGVDHEVGWRMFLIDAAVCRIDTSGRVPLLLAFNGACSAGEANQLVGRRA</sequence>
<dbReference type="PANTHER" id="PTHR48100">
    <property type="entry name" value="BROAD-SPECIFICITY PHOSPHATASE YOR283W-RELATED"/>
    <property type="match status" value="1"/>
</dbReference>
<dbReference type="SMART" id="SM00855">
    <property type="entry name" value="PGAM"/>
    <property type="match status" value="1"/>
</dbReference>
<comment type="caution">
    <text evidence="1">The sequence shown here is derived from an EMBL/GenBank/DDBJ whole genome shotgun (WGS) entry which is preliminary data.</text>
</comment>
<proteinExistence type="predicted"/>
<dbReference type="InterPro" id="IPR050275">
    <property type="entry name" value="PGM_Phosphatase"/>
</dbReference>
<dbReference type="CDD" id="cd07067">
    <property type="entry name" value="HP_PGM_like"/>
    <property type="match status" value="1"/>
</dbReference>
<evidence type="ECO:0000313" key="1">
    <source>
        <dbReference type="EMBL" id="GAA5152813.1"/>
    </source>
</evidence>
<gene>
    <name evidence="1" type="ORF">GCM10023321_22050</name>
</gene>
<dbReference type="RefSeq" id="WP_185062018.1">
    <property type="nucleotide sequence ID" value="NZ_BAABJP010000008.1"/>
</dbReference>
<dbReference type="Gene3D" id="3.40.50.1240">
    <property type="entry name" value="Phosphoglycerate mutase-like"/>
    <property type="match status" value="1"/>
</dbReference>
<evidence type="ECO:0000313" key="2">
    <source>
        <dbReference type="Proteomes" id="UP001428817"/>
    </source>
</evidence>
<keyword evidence="2" id="KW-1185">Reference proteome</keyword>
<organism evidence="1 2">
    <name type="scientific">Pseudonocardia eucalypti</name>
    <dbReference type="NCBI Taxonomy" id="648755"/>
    <lineage>
        <taxon>Bacteria</taxon>
        <taxon>Bacillati</taxon>
        <taxon>Actinomycetota</taxon>
        <taxon>Actinomycetes</taxon>
        <taxon>Pseudonocardiales</taxon>
        <taxon>Pseudonocardiaceae</taxon>
        <taxon>Pseudonocardia</taxon>
    </lineage>
</organism>
<dbReference type="PANTHER" id="PTHR48100:SF62">
    <property type="entry name" value="GLUCOSYL-3-PHOSPHOGLYCERATE PHOSPHATASE"/>
    <property type="match status" value="1"/>
</dbReference>
<dbReference type="InterPro" id="IPR013078">
    <property type="entry name" value="His_Pase_superF_clade-1"/>
</dbReference>
<dbReference type="InterPro" id="IPR029033">
    <property type="entry name" value="His_PPase_superfam"/>
</dbReference>
<name>A0ABP9PWP7_9PSEU</name>
<dbReference type="EMBL" id="BAABJP010000008">
    <property type="protein sequence ID" value="GAA5152813.1"/>
    <property type="molecule type" value="Genomic_DNA"/>
</dbReference>
<dbReference type="Proteomes" id="UP001428817">
    <property type="component" value="Unassembled WGS sequence"/>
</dbReference>
<dbReference type="SUPFAM" id="SSF53254">
    <property type="entry name" value="Phosphoglycerate mutase-like"/>
    <property type="match status" value="1"/>
</dbReference>
<protein>
    <submittedName>
        <fullName evidence="1">Histidine phosphatase family protein</fullName>
    </submittedName>
</protein>